<organism evidence="10 11">
    <name type="scientific">Chloroflexus islandicus</name>
    <dbReference type="NCBI Taxonomy" id="1707952"/>
    <lineage>
        <taxon>Bacteria</taxon>
        <taxon>Bacillati</taxon>
        <taxon>Chloroflexota</taxon>
        <taxon>Chloroflexia</taxon>
        <taxon>Chloroflexales</taxon>
        <taxon>Chloroflexineae</taxon>
        <taxon>Chloroflexaceae</taxon>
        <taxon>Chloroflexus</taxon>
    </lineage>
</organism>
<feature type="transmembrane region" description="Helical" evidence="8">
    <location>
        <begin position="366"/>
        <end position="386"/>
    </location>
</feature>
<dbReference type="Pfam" id="PF06826">
    <property type="entry name" value="Asp-Al_Ex"/>
    <property type="match status" value="2"/>
</dbReference>
<dbReference type="OrthoDB" id="9155749at2"/>
<dbReference type="InterPro" id="IPR036721">
    <property type="entry name" value="RCK_C_sf"/>
</dbReference>
<dbReference type="Pfam" id="PF02080">
    <property type="entry name" value="TrkA_C"/>
    <property type="match status" value="1"/>
</dbReference>
<protein>
    <submittedName>
        <fullName evidence="10">Transporter</fullName>
    </submittedName>
</protein>
<feature type="domain" description="RCK C-terminal" evidence="9">
    <location>
        <begin position="272"/>
        <end position="356"/>
    </location>
</feature>
<dbReference type="GO" id="GO:0008324">
    <property type="term" value="F:monoatomic cation transmembrane transporter activity"/>
    <property type="evidence" value="ECO:0007669"/>
    <property type="project" value="InterPro"/>
</dbReference>
<evidence type="ECO:0000256" key="1">
    <source>
        <dbReference type="ARBA" id="ARBA00004651"/>
    </source>
</evidence>
<feature type="transmembrane region" description="Helical" evidence="8">
    <location>
        <begin position="91"/>
        <end position="111"/>
    </location>
</feature>
<dbReference type="RefSeq" id="WP_066786211.1">
    <property type="nucleotide sequence ID" value="NZ_LWQS01000047.1"/>
</dbReference>
<feature type="transmembrane region" description="Helical" evidence="8">
    <location>
        <begin position="6"/>
        <end position="23"/>
    </location>
</feature>
<dbReference type="InterPro" id="IPR006512">
    <property type="entry name" value="YidE_YbjL"/>
</dbReference>
<keyword evidence="5 8" id="KW-0812">Transmembrane</keyword>
<evidence type="ECO:0000256" key="4">
    <source>
        <dbReference type="ARBA" id="ARBA00022475"/>
    </source>
</evidence>
<dbReference type="AlphaFoldDB" id="A0A178MBN0"/>
<dbReference type="PANTHER" id="PTHR30445">
    <property type="entry name" value="K(+)_H(+) ANTIPORTER SUBUNIT KHTT"/>
    <property type="match status" value="1"/>
</dbReference>
<dbReference type="GO" id="GO:0006813">
    <property type="term" value="P:potassium ion transport"/>
    <property type="evidence" value="ECO:0007669"/>
    <property type="project" value="InterPro"/>
</dbReference>
<evidence type="ECO:0000256" key="3">
    <source>
        <dbReference type="ARBA" id="ARBA00022448"/>
    </source>
</evidence>
<comment type="subcellular location">
    <subcellularLocation>
        <location evidence="1">Cell membrane</location>
        <topology evidence="1">Multi-pass membrane protein</topology>
    </subcellularLocation>
</comment>
<keyword evidence="6 8" id="KW-1133">Transmembrane helix</keyword>
<dbReference type="PANTHER" id="PTHR30445:SF3">
    <property type="entry name" value="TRANSPORT PROTEIN YIDE-RELATED"/>
    <property type="match status" value="1"/>
</dbReference>
<dbReference type="InterPro" id="IPR050144">
    <property type="entry name" value="AAE_transporter"/>
</dbReference>
<evidence type="ECO:0000256" key="7">
    <source>
        <dbReference type="ARBA" id="ARBA00023136"/>
    </source>
</evidence>
<name>A0A178MBN0_9CHLR</name>
<feature type="domain" description="RCK C-terminal" evidence="9">
    <location>
        <begin position="187"/>
        <end position="271"/>
    </location>
</feature>
<feature type="transmembrane region" description="Helical" evidence="8">
    <location>
        <begin position="153"/>
        <end position="174"/>
    </location>
</feature>
<gene>
    <name evidence="10" type="ORF">A6A03_13120</name>
</gene>
<feature type="transmembrane region" description="Helical" evidence="8">
    <location>
        <begin position="416"/>
        <end position="438"/>
    </location>
</feature>
<feature type="transmembrane region" description="Helical" evidence="8">
    <location>
        <begin position="392"/>
        <end position="409"/>
    </location>
</feature>
<dbReference type="GO" id="GO:0005886">
    <property type="term" value="C:plasma membrane"/>
    <property type="evidence" value="ECO:0007669"/>
    <property type="project" value="UniProtKB-SubCell"/>
</dbReference>
<evidence type="ECO:0000256" key="8">
    <source>
        <dbReference type="SAM" id="Phobius"/>
    </source>
</evidence>
<keyword evidence="3" id="KW-0813">Transport</keyword>
<reference evidence="10 11" key="1">
    <citation type="submission" date="2016-04" db="EMBL/GenBank/DDBJ databases">
        <title>Chloroflexus islandicus sp. nov., a thermophilic filamentous anoxygenic phototrophic bacterium from geyser Strokkur (Iceland).</title>
        <authorList>
            <person name="Gaisin V.A."/>
            <person name="Kalashnikov A.M."/>
            <person name="Sukhacheva M.V."/>
            <person name="Grouzdev D.S."/>
            <person name="Ivanov T.M."/>
            <person name="Kuznetsov B."/>
            <person name="Gorlenko V.M."/>
        </authorList>
    </citation>
    <scope>NUCLEOTIDE SEQUENCE [LARGE SCALE GENOMIC DNA]</scope>
    <source>
        <strain evidence="11">isl-2</strain>
    </source>
</reference>
<dbReference type="NCBIfam" id="TIGR01625">
    <property type="entry name" value="YidE_YbjL_dupl"/>
    <property type="match status" value="2"/>
</dbReference>
<sequence length="542" mass="57653">MIDILAGNPLLLLFTVSAIGYLIGRIRIGGVSLGVAAVLFVGLAFGAIDQRLRLPDIIYLLGLVIFVYTVGLSSGPGFINSLRRRGLRNNLFIGGVLVAAAGMALLIRAILGINGAQTAGLFAGSLTNTPALAAVIEQLTQLGADEALRAEPVVGYSVAYPVGVLGMILAIYLTRRLWRVDFERESQQLRELGAVGEHLINRTIRVTNPAVAGQTIAELVKKNKWNVIFSRHQHNGQIELATGLAQLAPDDLINIVGSPEAVERVTAALGEPNPEQLELDRHTLDYRRIFVSNPAVVGVPLRDLHLPSVMGAVITRIRRGDAEILPHGDTTLELGDRVRVVTQRDNMERVTHFFGDSYRSLAEVDVVSLGLGMALGMLVGLIPFPLPGGGSFSLGLAGGPLIVALFLGWRGRTGPIVWSLPYSANLTLRQVGMTLFLAGVGTRSGYSFVTTLTQGNGLLLFLGGALITVPVAFATLFIGYKLLKIPFSLLAGMLAGLQTQPAVLAFANEQTGNEAPNIGYAMVYPTATIVKIILAQLLLGAG</sequence>
<evidence type="ECO:0000256" key="6">
    <source>
        <dbReference type="ARBA" id="ARBA00022989"/>
    </source>
</evidence>
<feature type="transmembrane region" description="Helical" evidence="8">
    <location>
        <begin position="518"/>
        <end position="539"/>
    </location>
</feature>
<feature type="transmembrane region" description="Helical" evidence="8">
    <location>
        <begin position="487"/>
        <end position="506"/>
    </location>
</feature>
<accession>A0A178MBN0</accession>
<dbReference type="STRING" id="1707952.A6A03_13120"/>
<evidence type="ECO:0000313" key="11">
    <source>
        <dbReference type="Proteomes" id="UP000078287"/>
    </source>
</evidence>
<feature type="transmembrane region" description="Helical" evidence="8">
    <location>
        <begin position="458"/>
        <end position="480"/>
    </location>
</feature>
<evidence type="ECO:0000256" key="2">
    <source>
        <dbReference type="ARBA" id="ARBA00009854"/>
    </source>
</evidence>
<feature type="transmembrane region" description="Helical" evidence="8">
    <location>
        <begin position="57"/>
        <end position="79"/>
    </location>
</feature>
<evidence type="ECO:0000259" key="9">
    <source>
        <dbReference type="PROSITE" id="PS51202"/>
    </source>
</evidence>
<feature type="transmembrane region" description="Helical" evidence="8">
    <location>
        <begin position="28"/>
        <end position="45"/>
    </location>
</feature>
<keyword evidence="11" id="KW-1185">Reference proteome</keyword>
<keyword evidence="7 8" id="KW-0472">Membrane</keyword>
<evidence type="ECO:0000313" key="10">
    <source>
        <dbReference type="EMBL" id="OAN46200.1"/>
    </source>
</evidence>
<comment type="caution">
    <text evidence="10">The sequence shown here is derived from an EMBL/GenBank/DDBJ whole genome shotgun (WGS) entry which is preliminary data.</text>
</comment>
<keyword evidence="4" id="KW-1003">Cell membrane</keyword>
<evidence type="ECO:0000256" key="5">
    <source>
        <dbReference type="ARBA" id="ARBA00022692"/>
    </source>
</evidence>
<proteinExistence type="inferred from homology"/>
<dbReference type="Proteomes" id="UP000078287">
    <property type="component" value="Unassembled WGS sequence"/>
</dbReference>
<comment type="similarity">
    <text evidence="2">Belongs to the AAE transporter (TC 2.A.81) family.</text>
</comment>
<dbReference type="EMBL" id="LWQS01000047">
    <property type="protein sequence ID" value="OAN46200.1"/>
    <property type="molecule type" value="Genomic_DNA"/>
</dbReference>
<dbReference type="SUPFAM" id="SSF116726">
    <property type="entry name" value="TrkA C-terminal domain-like"/>
    <property type="match status" value="2"/>
</dbReference>
<dbReference type="InterPro" id="IPR006037">
    <property type="entry name" value="RCK_C"/>
</dbReference>
<dbReference type="Gene3D" id="3.30.70.1450">
    <property type="entry name" value="Regulator of K+ conductance, C-terminal domain"/>
    <property type="match status" value="1"/>
</dbReference>
<dbReference type="PROSITE" id="PS51202">
    <property type="entry name" value="RCK_C"/>
    <property type="match status" value="2"/>
</dbReference>